<dbReference type="SMART" id="SM00166">
    <property type="entry name" value="UBX"/>
    <property type="match status" value="1"/>
</dbReference>
<dbReference type="SUPFAM" id="SSF54236">
    <property type="entry name" value="Ubiquitin-like"/>
    <property type="match status" value="1"/>
</dbReference>
<feature type="compositionally biased region" description="Basic and acidic residues" evidence="2">
    <location>
        <begin position="352"/>
        <end position="383"/>
    </location>
</feature>
<dbReference type="Gene3D" id="3.10.20.90">
    <property type="entry name" value="Phosphatidylinositol 3-kinase Catalytic Subunit, Chain A, domain 1"/>
    <property type="match status" value="1"/>
</dbReference>
<evidence type="ECO:0000259" key="3">
    <source>
        <dbReference type="PROSITE" id="PS50033"/>
    </source>
</evidence>
<dbReference type="OrthoDB" id="1026733at2759"/>
<dbReference type="InterPro" id="IPR036249">
    <property type="entry name" value="Thioredoxin-like_sf"/>
</dbReference>
<feature type="region of interest" description="Disordered" evidence="2">
    <location>
        <begin position="324"/>
        <end position="383"/>
    </location>
</feature>
<dbReference type="CDD" id="cd14273">
    <property type="entry name" value="UBA_TAP-C_like"/>
    <property type="match status" value="1"/>
</dbReference>
<evidence type="ECO:0000256" key="1">
    <source>
        <dbReference type="ARBA" id="ARBA00023054"/>
    </source>
</evidence>
<dbReference type="InterPro" id="IPR029071">
    <property type="entry name" value="Ubiquitin-like_domsf"/>
</dbReference>
<dbReference type="Gene3D" id="1.10.8.10">
    <property type="entry name" value="DNA helicase RuvA subunit, C-terminal domain"/>
    <property type="match status" value="1"/>
</dbReference>
<dbReference type="GO" id="GO:0005783">
    <property type="term" value="C:endoplasmic reticulum"/>
    <property type="evidence" value="ECO:0007669"/>
    <property type="project" value="TreeGrafter"/>
</dbReference>
<accession>A0A8H3FPR8</accession>
<dbReference type="SUPFAM" id="SSF52833">
    <property type="entry name" value="Thioredoxin-like"/>
    <property type="match status" value="1"/>
</dbReference>
<dbReference type="Pfam" id="PF00789">
    <property type="entry name" value="UBX"/>
    <property type="match status" value="1"/>
</dbReference>
<dbReference type="Proteomes" id="UP000664534">
    <property type="component" value="Unassembled WGS sequence"/>
</dbReference>
<dbReference type="SMART" id="SM00594">
    <property type="entry name" value="UAS"/>
    <property type="match status" value="1"/>
</dbReference>
<protein>
    <recommendedName>
        <fullName evidence="3">UBX domain-containing protein</fullName>
    </recommendedName>
</protein>
<dbReference type="InterPro" id="IPR006577">
    <property type="entry name" value="UAS"/>
</dbReference>
<keyword evidence="1" id="KW-0175">Coiled coil</keyword>
<dbReference type="InterPro" id="IPR009060">
    <property type="entry name" value="UBA-like_sf"/>
</dbReference>
<dbReference type="GO" id="GO:0036503">
    <property type="term" value="P:ERAD pathway"/>
    <property type="evidence" value="ECO:0007669"/>
    <property type="project" value="TreeGrafter"/>
</dbReference>
<dbReference type="SUPFAM" id="SSF46934">
    <property type="entry name" value="UBA-like"/>
    <property type="match status" value="1"/>
</dbReference>
<dbReference type="Gene3D" id="3.40.30.10">
    <property type="entry name" value="Glutaredoxin"/>
    <property type="match status" value="1"/>
</dbReference>
<dbReference type="CDD" id="cd01767">
    <property type="entry name" value="UBX"/>
    <property type="match status" value="1"/>
</dbReference>
<proteinExistence type="predicted"/>
<gene>
    <name evidence="4" type="ORF">IMSHALPRED_007682</name>
</gene>
<evidence type="ECO:0000313" key="5">
    <source>
        <dbReference type="Proteomes" id="UP000664534"/>
    </source>
</evidence>
<dbReference type="InterPro" id="IPR001012">
    <property type="entry name" value="UBX_dom"/>
</dbReference>
<dbReference type="GO" id="GO:0043130">
    <property type="term" value="F:ubiquitin binding"/>
    <property type="evidence" value="ECO:0007669"/>
    <property type="project" value="TreeGrafter"/>
</dbReference>
<dbReference type="PANTHER" id="PTHR23322">
    <property type="entry name" value="FAS-ASSOCIATED PROTEIN"/>
    <property type="match status" value="1"/>
</dbReference>
<organism evidence="4 5">
    <name type="scientific">Imshaugia aleurites</name>
    <dbReference type="NCBI Taxonomy" id="172621"/>
    <lineage>
        <taxon>Eukaryota</taxon>
        <taxon>Fungi</taxon>
        <taxon>Dikarya</taxon>
        <taxon>Ascomycota</taxon>
        <taxon>Pezizomycotina</taxon>
        <taxon>Lecanoromycetes</taxon>
        <taxon>OSLEUM clade</taxon>
        <taxon>Lecanoromycetidae</taxon>
        <taxon>Lecanorales</taxon>
        <taxon>Lecanorineae</taxon>
        <taxon>Parmeliaceae</taxon>
        <taxon>Imshaugia</taxon>
    </lineage>
</organism>
<dbReference type="PANTHER" id="PTHR23322:SF1">
    <property type="entry name" value="FAS-ASSOCIATED FACTOR 2"/>
    <property type="match status" value="1"/>
</dbReference>
<reference evidence="4" key="1">
    <citation type="submission" date="2021-03" db="EMBL/GenBank/DDBJ databases">
        <authorList>
            <person name="Tagirdzhanova G."/>
        </authorList>
    </citation>
    <scope>NUCLEOTIDE SEQUENCE</scope>
</reference>
<name>A0A8H3FPR8_9LECA</name>
<dbReference type="AlphaFoldDB" id="A0A8H3FPR8"/>
<evidence type="ECO:0000313" key="4">
    <source>
        <dbReference type="EMBL" id="CAF9928548.1"/>
    </source>
</evidence>
<dbReference type="PROSITE" id="PS50033">
    <property type="entry name" value="UBX"/>
    <property type="match status" value="1"/>
</dbReference>
<evidence type="ECO:0000256" key="2">
    <source>
        <dbReference type="SAM" id="MobiDB-lite"/>
    </source>
</evidence>
<dbReference type="EMBL" id="CAJPDT010000050">
    <property type="protein sequence ID" value="CAF9928548.1"/>
    <property type="molecule type" value="Genomic_DNA"/>
</dbReference>
<feature type="compositionally biased region" description="Pro residues" evidence="2">
    <location>
        <begin position="96"/>
        <end position="108"/>
    </location>
</feature>
<keyword evidence="5" id="KW-1185">Reference proteome</keyword>
<feature type="region of interest" description="Disordered" evidence="2">
    <location>
        <begin position="86"/>
        <end position="114"/>
    </location>
</feature>
<dbReference type="Pfam" id="PF14555">
    <property type="entry name" value="UBA_4"/>
    <property type="match status" value="1"/>
</dbReference>
<sequence>MSNQGFDPLQLNESQQLALGTYTSVTNQEPAAAVPLLQRSEWNVQIAIAKFFDGEAPDPVAEARASLPSSTPPPQSVRRETLLNGASSFPRSPVHPVSPPREPAPRVVPQPESQKTYRPPLLLSILFTPFNILFRLLTGSLSLFGYLFPFLPRLLPRISGGAAPARSRTGRRPLNPRDTAARFAREFEEEYGTHELPFYEGGYAQAYDLAKKELRFLMVVLFSPEHDDTSTFVRETLLSQEVSSFVKDPQNKIILWAGNVQDSEAYQVSNALNCSKFPFAALIVHTPQDSSTSMSTIARVTGLQPASAFVAKLRTATAQHSAALDRVRATRNEQQATRNLREEQNSAYERSLAQDRERARQRREAEAAQARAEQEARAKADAEIREVQKAEQWKRWRAQSISAEPGPSVKDVTRISIRLTSGERVIRRFAESADVEELYAFVECYNVMEAGEDLSVVTEPTGYEHKYRFRLVSPMPRVVYDVESGGTVAGKLGRSGNLIVEPISDEDEA</sequence>
<feature type="domain" description="UBX" evidence="3">
    <location>
        <begin position="408"/>
        <end position="477"/>
    </location>
</feature>
<comment type="caution">
    <text evidence="4">The sequence shown here is derived from an EMBL/GenBank/DDBJ whole genome shotgun (WGS) entry which is preliminary data.</text>
</comment>
<dbReference type="InterPro" id="IPR050730">
    <property type="entry name" value="UBX_domain-protein"/>
</dbReference>